<accession>A0ABU4UFW0</accession>
<comment type="caution">
    <text evidence="1">The sequence shown here is derived from an EMBL/GenBank/DDBJ whole genome shotgun (WGS) entry which is preliminary data.</text>
</comment>
<evidence type="ECO:0000313" key="1">
    <source>
        <dbReference type="EMBL" id="MDX8128051.1"/>
    </source>
</evidence>
<evidence type="ECO:0000313" key="2">
    <source>
        <dbReference type="Proteomes" id="UP001284537"/>
    </source>
</evidence>
<protein>
    <submittedName>
        <fullName evidence="1">Uncharacterized protein</fullName>
    </submittedName>
</protein>
<proteinExistence type="predicted"/>
<keyword evidence="2" id="KW-1185">Reference proteome</keyword>
<name>A0ABU4UFW0_9GAMM</name>
<sequence>MFDNDNNPKKDKFAHLKAIAAGELLTKQPTPWQHEVNNPLIGIILGFSEFHHDRFGPQRTVIVERENGEVVSAFMNTYIANGMKQQNAQPGDLVLIQLLGKAKSQQGNQYNEFQLHVEKANY</sequence>
<dbReference type="RefSeq" id="WP_319961738.1">
    <property type="nucleotide sequence ID" value="NZ_JAXARY010000010.1"/>
</dbReference>
<dbReference type="EMBL" id="JAXARY010000010">
    <property type="protein sequence ID" value="MDX8128051.1"/>
    <property type="molecule type" value="Genomic_DNA"/>
</dbReference>
<gene>
    <name evidence="1" type="ORF">QLH52_12220</name>
</gene>
<dbReference type="Proteomes" id="UP001284537">
    <property type="component" value="Unassembled WGS sequence"/>
</dbReference>
<organism evidence="1 2">
    <name type="scientific">Methylomonas defluvii</name>
    <dbReference type="NCBI Taxonomy" id="3045149"/>
    <lineage>
        <taxon>Bacteria</taxon>
        <taxon>Pseudomonadati</taxon>
        <taxon>Pseudomonadota</taxon>
        <taxon>Gammaproteobacteria</taxon>
        <taxon>Methylococcales</taxon>
        <taxon>Methylococcaceae</taxon>
        <taxon>Methylomonas</taxon>
    </lineage>
</organism>
<reference evidence="1 2" key="1">
    <citation type="submission" date="2023-11" db="EMBL/GenBank/DDBJ databases">
        <authorList>
            <person name="Ouyang M.-Y."/>
        </authorList>
    </citation>
    <scope>NUCLEOTIDE SEQUENCE [LARGE SCALE GENOMIC DNA]</scope>
    <source>
        <strain evidence="1 2">OY6</strain>
    </source>
</reference>